<dbReference type="SMART" id="SM00557">
    <property type="entry name" value="IG_FLMN"/>
    <property type="match status" value="3"/>
</dbReference>
<dbReference type="InterPro" id="IPR001715">
    <property type="entry name" value="CH_dom"/>
</dbReference>
<dbReference type="Pfam" id="PF00307">
    <property type="entry name" value="CH"/>
    <property type="match status" value="2"/>
</dbReference>
<dbReference type="SMART" id="SM00033">
    <property type="entry name" value="CH"/>
    <property type="match status" value="2"/>
</dbReference>
<feature type="repeat" description="Filamin" evidence="4">
    <location>
        <begin position="366"/>
        <end position="506"/>
    </location>
</feature>
<dbReference type="InterPro" id="IPR044801">
    <property type="entry name" value="Filamin"/>
</dbReference>
<feature type="repeat" description="Filamin" evidence="4">
    <location>
        <begin position="507"/>
        <end position="605"/>
    </location>
</feature>
<evidence type="ECO:0000256" key="1">
    <source>
        <dbReference type="ARBA" id="ARBA00009238"/>
    </source>
</evidence>
<reference evidence="7" key="1">
    <citation type="submission" date="2022-08" db="UniProtKB">
        <authorList>
            <consortium name="EnsemblMetazoa"/>
        </authorList>
    </citation>
    <scope>IDENTIFICATION</scope>
    <source>
        <strain evidence="7">05x7-T-G4-1.051#20</strain>
    </source>
</reference>
<dbReference type="InterPro" id="IPR036872">
    <property type="entry name" value="CH_dom_sf"/>
</dbReference>
<dbReference type="SUPFAM" id="SSF81296">
    <property type="entry name" value="E set domains"/>
    <property type="match status" value="3"/>
</dbReference>
<dbReference type="InterPro" id="IPR001589">
    <property type="entry name" value="Actinin_actin-bd_CS"/>
</dbReference>
<dbReference type="GO" id="GO:0030036">
    <property type="term" value="P:actin cytoskeleton organization"/>
    <property type="evidence" value="ECO:0007669"/>
    <property type="project" value="InterPro"/>
</dbReference>
<dbReference type="GO" id="GO:0051015">
    <property type="term" value="F:actin filament binding"/>
    <property type="evidence" value="ECO:0007669"/>
    <property type="project" value="InterPro"/>
</dbReference>
<feature type="compositionally biased region" description="Basic and acidic residues" evidence="5">
    <location>
        <begin position="632"/>
        <end position="642"/>
    </location>
</feature>
<dbReference type="PROSITE" id="PS50194">
    <property type="entry name" value="FILAMIN_REPEAT"/>
    <property type="match status" value="3"/>
</dbReference>
<organism evidence="7 8">
    <name type="scientific">Magallana gigas</name>
    <name type="common">Pacific oyster</name>
    <name type="synonym">Crassostrea gigas</name>
    <dbReference type="NCBI Taxonomy" id="29159"/>
    <lineage>
        <taxon>Eukaryota</taxon>
        <taxon>Metazoa</taxon>
        <taxon>Spiralia</taxon>
        <taxon>Lophotrochozoa</taxon>
        <taxon>Mollusca</taxon>
        <taxon>Bivalvia</taxon>
        <taxon>Autobranchia</taxon>
        <taxon>Pteriomorphia</taxon>
        <taxon>Ostreida</taxon>
        <taxon>Ostreoidea</taxon>
        <taxon>Ostreidae</taxon>
        <taxon>Magallana</taxon>
    </lineage>
</organism>
<dbReference type="FunFam" id="2.60.40.10:FF:000001">
    <property type="entry name" value="Filamin-C isoform b"/>
    <property type="match status" value="1"/>
</dbReference>
<feature type="repeat" description="Filamin" evidence="4">
    <location>
        <begin position="266"/>
        <end position="364"/>
    </location>
</feature>
<evidence type="ECO:0000256" key="4">
    <source>
        <dbReference type="PROSITE-ProRule" id="PRU00087"/>
    </source>
</evidence>
<keyword evidence="3" id="KW-0009">Actin-binding</keyword>
<dbReference type="Gene3D" id="1.10.418.10">
    <property type="entry name" value="Calponin-like domain"/>
    <property type="match status" value="2"/>
</dbReference>
<dbReference type="FunFam" id="1.10.418.10:FF:000006">
    <property type="entry name" value="Filamin-B isoform A"/>
    <property type="match status" value="1"/>
</dbReference>
<evidence type="ECO:0000259" key="6">
    <source>
        <dbReference type="PROSITE" id="PS50021"/>
    </source>
</evidence>
<evidence type="ECO:0000256" key="5">
    <source>
        <dbReference type="SAM" id="MobiDB-lite"/>
    </source>
</evidence>
<protein>
    <recommendedName>
        <fullName evidence="6">Calponin-homology (CH) domain-containing protein</fullName>
    </recommendedName>
</protein>
<evidence type="ECO:0000313" key="7">
    <source>
        <dbReference type="EnsemblMetazoa" id="G30619.2:cds"/>
    </source>
</evidence>
<dbReference type="CDD" id="cd21315">
    <property type="entry name" value="CH_dFLNA-like_rpt2"/>
    <property type="match status" value="1"/>
</dbReference>
<dbReference type="EnsemblMetazoa" id="G30619.2">
    <property type="protein sequence ID" value="G30619.2:cds"/>
    <property type="gene ID" value="G30619"/>
</dbReference>
<dbReference type="Pfam" id="PF00630">
    <property type="entry name" value="Filamin"/>
    <property type="match status" value="3"/>
</dbReference>
<dbReference type="FunFam" id="1.10.418.10:FF:000008">
    <property type="entry name" value="Filamin-B isoform C"/>
    <property type="match status" value="1"/>
</dbReference>
<evidence type="ECO:0000256" key="3">
    <source>
        <dbReference type="ARBA" id="ARBA00023203"/>
    </source>
</evidence>
<dbReference type="PROSITE" id="PS50021">
    <property type="entry name" value="CH"/>
    <property type="match status" value="2"/>
</dbReference>
<evidence type="ECO:0000256" key="2">
    <source>
        <dbReference type="ARBA" id="ARBA00022737"/>
    </source>
</evidence>
<feature type="region of interest" description="Disordered" evidence="5">
    <location>
        <begin position="616"/>
        <end position="642"/>
    </location>
</feature>
<name>A0A8W8M0E6_MAGGI</name>
<dbReference type="PROSITE" id="PS00020">
    <property type="entry name" value="ACTININ_2"/>
    <property type="match status" value="1"/>
</dbReference>
<dbReference type="Proteomes" id="UP000005408">
    <property type="component" value="Unassembled WGS sequence"/>
</dbReference>
<proteinExistence type="inferred from homology"/>
<dbReference type="Gene3D" id="2.60.40.10">
    <property type="entry name" value="Immunoglobulins"/>
    <property type="match status" value="3"/>
</dbReference>
<evidence type="ECO:0000313" key="8">
    <source>
        <dbReference type="Proteomes" id="UP000005408"/>
    </source>
</evidence>
<dbReference type="InterPro" id="IPR013783">
    <property type="entry name" value="Ig-like_fold"/>
</dbReference>
<dbReference type="InterPro" id="IPR001298">
    <property type="entry name" value="Filamin/ABP280_rpt"/>
</dbReference>
<feature type="domain" description="Calponin-homology (CH)" evidence="6">
    <location>
        <begin position="156"/>
        <end position="259"/>
    </location>
</feature>
<dbReference type="PANTHER" id="PTHR38537">
    <property type="entry name" value="JITTERBUG, ISOFORM N"/>
    <property type="match status" value="1"/>
</dbReference>
<dbReference type="InterPro" id="IPR014756">
    <property type="entry name" value="Ig_E-set"/>
</dbReference>
<accession>A0A8W8M0E6</accession>
<comment type="similarity">
    <text evidence="1">Belongs to the filamin family.</text>
</comment>
<keyword evidence="8" id="KW-1185">Reference proteome</keyword>
<dbReference type="CDD" id="cd21311">
    <property type="entry name" value="CH_dFLNA-like_rpt1"/>
    <property type="match status" value="1"/>
</dbReference>
<sequence length="654" mass="72093">MADSESHLYGEDEDEEMPMTERDLADDAQWKVIQKNTFTRWANEHLKTANKNINNLDSDLSDGLRLIALVEVLSGKKFKHVNKRPNFRTQKLENVTMVLEFLERDEGIRIVNIDSSDIVDCKLKLILGLIWTLILHYSISMPMWEGEEPTPSEGGPTPKQRLLNWVQSKVPDQPIKNFTTDWNDGRAIGALVDAVGPGLCPDWEDWNPKNAKKNAKEAMDNAEKWLDIPQLIKPEEITNPKVDELSMMTYLSQFPKAKLKPGAPVRPRLNPNRVRAYGPGLEPKGNQVGAPARFTVETFSAGKGSLEVTVLNPKGKKETCECVFNNDRNLTYSCVYVPSMEGEYKVIIKFGDREINKSPFSVKVEGAAGDPTKVTASGPGLEKTGVIATKRTYFEVFTKNAVPAELLSDIGNFSSVVLQFTLLHITIDAVKIVVASGKKEAGKGSIDVVILDPHGRKDTIRPSISPVPGKEGTYLVEYIAMEQGLHSINIMFAGQQIPKSPYGVNVSPASNAKMCYATGRGIQPKGVRVNENADFKVHTKGAGSAEVKVHIIGPGGVEIKCTCTKSKTEEGVYECVYIPLKQGQYIINITFGEQHIAKSPFKVEVGPAKTSKIRAYGPRSGGGCGQPTCPLHRGDPGRDLELSDFLLRDPPRLR</sequence>
<feature type="domain" description="Calponin-homology (CH)" evidence="6">
    <location>
        <begin position="32"/>
        <end position="138"/>
    </location>
</feature>
<dbReference type="PROSITE" id="PS00019">
    <property type="entry name" value="ACTININ_1"/>
    <property type="match status" value="1"/>
</dbReference>
<dbReference type="PANTHER" id="PTHR38537:SF8">
    <property type="entry name" value="FILAMIN-A"/>
    <property type="match status" value="1"/>
</dbReference>
<dbReference type="SUPFAM" id="SSF47576">
    <property type="entry name" value="Calponin-homology domain, CH-domain"/>
    <property type="match status" value="1"/>
</dbReference>
<keyword evidence="2" id="KW-0677">Repeat</keyword>
<dbReference type="AlphaFoldDB" id="A0A8W8M0E6"/>
<dbReference type="InterPro" id="IPR017868">
    <property type="entry name" value="Filamin/ABP280_repeat-like"/>
</dbReference>